<dbReference type="GO" id="GO:0097546">
    <property type="term" value="C:ciliary base"/>
    <property type="evidence" value="ECO:0007669"/>
    <property type="project" value="TreeGrafter"/>
</dbReference>
<accession>A0A5C6MNE7</accession>
<dbReference type="Pfam" id="PF26187">
    <property type="entry name" value="Ig_NPHP4_4th"/>
    <property type="match status" value="1"/>
</dbReference>
<feature type="domain" description="NPHP4 Ig-like" evidence="1">
    <location>
        <begin position="828"/>
        <end position="910"/>
    </location>
</feature>
<dbReference type="Proteomes" id="UP000324091">
    <property type="component" value="Chromosome 8"/>
</dbReference>
<dbReference type="GO" id="GO:0036064">
    <property type="term" value="C:ciliary basal body"/>
    <property type="evidence" value="ECO:0007669"/>
    <property type="project" value="TreeGrafter"/>
</dbReference>
<dbReference type="GO" id="GO:0097730">
    <property type="term" value="C:non-motile cilium"/>
    <property type="evidence" value="ECO:0007669"/>
    <property type="project" value="InterPro"/>
</dbReference>
<keyword evidence="7" id="KW-1185">Reference proteome</keyword>
<reference evidence="6 7" key="1">
    <citation type="submission" date="2019-04" db="EMBL/GenBank/DDBJ databases">
        <title>Chromosome genome assembly for Takifugu flavidus.</title>
        <authorList>
            <person name="Xiao S."/>
        </authorList>
    </citation>
    <scope>NUCLEOTIDE SEQUENCE [LARGE SCALE GENOMIC DNA]</scope>
    <source>
        <strain evidence="6">HTHZ2018</strain>
        <tissue evidence="6">Muscle</tissue>
    </source>
</reference>
<comment type="caution">
    <text evidence="6">The sequence shown here is derived from an EMBL/GenBank/DDBJ whole genome shotgun (WGS) entry which is preliminary data.</text>
</comment>
<evidence type="ECO:0000313" key="7">
    <source>
        <dbReference type="Proteomes" id="UP000324091"/>
    </source>
</evidence>
<evidence type="ECO:0000259" key="3">
    <source>
        <dbReference type="Pfam" id="PF26187"/>
    </source>
</evidence>
<dbReference type="EMBL" id="RHFK02000021">
    <property type="protein sequence ID" value="TWW56245.1"/>
    <property type="molecule type" value="Genomic_DNA"/>
</dbReference>
<evidence type="ECO:0000259" key="4">
    <source>
        <dbReference type="Pfam" id="PF26189"/>
    </source>
</evidence>
<dbReference type="InterPro" id="IPR058688">
    <property type="entry name" value="Ig_NPHP4_2nd"/>
</dbReference>
<dbReference type="GO" id="GO:1904491">
    <property type="term" value="P:protein localization to ciliary transition zone"/>
    <property type="evidence" value="ECO:0007669"/>
    <property type="project" value="TreeGrafter"/>
</dbReference>
<dbReference type="GO" id="GO:0090090">
    <property type="term" value="P:negative regulation of canonical Wnt signaling pathway"/>
    <property type="evidence" value="ECO:0007669"/>
    <property type="project" value="InterPro"/>
</dbReference>
<dbReference type="InterPro" id="IPR058685">
    <property type="entry name" value="Ig_NPHP4_4th"/>
</dbReference>
<dbReference type="Pfam" id="PF26189">
    <property type="entry name" value="Ig_NPHP4_2nd"/>
    <property type="match status" value="1"/>
</dbReference>
<gene>
    <name evidence="6" type="ORF">D4764_08G0002320</name>
</gene>
<dbReference type="AlphaFoldDB" id="A0A5C6MNE7"/>
<evidence type="ECO:0000259" key="5">
    <source>
        <dbReference type="Pfam" id="PF26190"/>
    </source>
</evidence>
<feature type="domain" description="NPHP4 Ig-like" evidence="4">
    <location>
        <begin position="723"/>
        <end position="817"/>
    </location>
</feature>
<feature type="domain" description="NPHP4 Ig-like" evidence="3">
    <location>
        <begin position="917"/>
        <end position="1011"/>
    </location>
</feature>
<name>A0A5C6MNE7_9TELE</name>
<dbReference type="PANTHER" id="PTHR31043">
    <property type="entry name" value="NEPHROCYSTIN-4"/>
    <property type="match status" value="1"/>
</dbReference>
<dbReference type="GO" id="GO:0035869">
    <property type="term" value="C:ciliary transition zone"/>
    <property type="evidence" value="ECO:0007669"/>
    <property type="project" value="TreeGrafter"/>
</dbReference>
<sequence length="1012" mass="112798">MLTGELTATASSRAAFMQCLRWGIWCPFQESNDWNGEELQLRLHGGPKSNPHGVMVYSTQTSAKPQYSLLSTPEVAQATETILKRVVKLSTGSRSSDVSTRVSKRTSALIVSAGSNFTLPDHQPLQLGITMATVISFSAPSFLVGIGPPAVTCLVSLIQACSGISSILHLEADLRQEGDVSLSAQDEGEQLQELPFTPVHAPVITMGMNTPRSSSVSSRSSLAHLYSAGFPHVMDSSGQVAEVLDPTEPVPFDPQCEETDFLQDNLLVFQFLAFTRISEAGVSRDWPENIYFTFQFYRFPPVTSQQLRLLTSDKVQQKADSPLPCLLASINRDGTVNSASPGLQLQFRVDESFLRPGEKRWFLRYLALHTMHIDIWDSDSLLLIGSTAIELKYMLRQGKSAVQALHEVEVLTTDYVGEETPMNTDSRHQSTFSPMSVHTLVRGWLHVRTGNIGCPRDPKGKRSAGVMPPYSHIITLNATGWSTAQANRLGRERNQEACIRSEPEQRKLERMAAVRRREAPENATVAKVTEPTVEVFQADAGYRVRSAAERSKAEDIASMLSQDITTQHLLFASLGSAEYMEFVLQNPLNVPQTVTIHSDDPELSVITSTDEWRYFKELTKTSTRLEENMFHTEDGAPGPRIYLRPKESVLIPLKYQSFLCDHALALQGPSFLPPSNGSQVAKKTLSNIIAAKTIKVAFKVDSKLMAILQVNVEPAPHVVDQTFRLYHPELCFLKKAIRLPPWCDPTDGRLDATVDISVRCSDPNIVCQTRVLVPGEPQDIYLKVPGSPSPNIKMFFVMVFTDKWMAAPSQIWQFYVHFLERVDVSCVTGQQSRHSLVLRGKQAVRKVRCYSSHPQEIKVDPEGVFVLPPASVQELHMKVQPWRAGSRFLYVNAVDVERRRLITSWLVCLNILRPVLSKTFEVHVPVGSGRGCSKKIGYTNPYPGSRTFLLRSDHPDLLQFKEDRFQIGAGQSYSIGLRFAPSRSSGSAEILVYVNNLEEKTEETFSVKVNYS</sequence>
<dbReference type="PANTHER" id="PTHR31043:SF3">
    <property type="entry name" value="NEPHROCYSTIN-4"/>
    <property type="match status" value="1"/>
</dbReference>
<dbReference type="Pfam" id="PF26186">
    <property type="entry name" value="NPHP4_C2_3rd"/>
    <property type="match status" value="1"/>
</dbReference>
<proteinExistence type="predicted"/>
<evidence type="ECO:0000259" key="2">
    <source>
        <dbReference type="Pfam" id="PF26186"/>
    </source>
</evidence>
<dbReference type="InterPro" id="IPR058765">
    <property type="entry name" value="NPHP4_C2-like"/>
</dbReference>
<dbReference type="InterPro" id="IPR029775">
    <property type="entry name" value="NPHP4"/>
</dbReference>
<feature type="domain" description="NPHP4 Ig-like" evidence="5">
    <location>
        <begin position="566"/>
        <end position="716"/>
    </location>
</feature>
<dbReference type="Pfam" id="PF26015">
    <property type="entry name" value="Ig_NPH4_3rd"/>
    <property type="match status" value="1"/>
</dbReference>
<evidence type="ECO:0000259" key="1">
    <source>
        <dbReference type="Pfam" id="PF26015"/>
    </source>
</evidence>
<evidence type="ECO:0000313" key="6">
    <source>
        <dbReference type="EMBL" id="TWW56245.1"/>
    </source>
</evidence>
<dbReference type="InterPro" id="IPR058686">
    <property type="entry name" value="Ig_NPHP4_3rd"/>
</dbReference>
<dbReference type="InterPro" id="IPR058687">
    <property type="entry name" value="Ig_NPHP4_1st"/>
</dbReference>
<organism evidence="6 7">
    <name type="scientific">Takifugu flavidus</name>
    <name type="common">sansaifugu</name>
    <dbReference type="NCBI Taxonomy" id="433684"/>
    <lineage>
        <taxon>Eukaryota</taxon>
        <taxon>Metazoa</taxon>
        <taxon>Chordata</taxon>
        <taxon>Craniata</taxon>
        <taxon>Vertebrata</taxon>
        <taxon>Euteleostomi</taxon>
        <taxon>Actinopterygii</taxon>
        <taxon>Neopterygii</taxon>
        <taxon>Teleostei</taxon>
        <taxon>Neoteleostei</taxon>
        <taxon>Acanthomorphata</taxon>
        <taxon>Eupercaria</taxon>
        <taxon>Tetraodontiformes</taxon>
        <taxon>Tetradontoidea</taxon>
        <taxon>Tetraodontidae</taxon>
        <taxon>Takifugu</taxon>
    </lineage>
</organism>
<dbReference type="Pfam" id="PF26190">
    <property type="entry name" value="Ig_NPHP4_1st"/>
    <property type="match status" value="1"/>
</dbReference>
<feature type="domain" description="NPHP4 C2-like" evidence="2">
    <location>
        <begin position="220"/>
        <end position="454"/>
    </location>
</feature>
<protein>
    <submittedName>
        <fullName evidence="6">Nephrocystin-4</fullName>
    </submittedName>
</protein>